<sequence>MANHTLYLVTAAGGEQLDLTHAKELRSNNLFPFGLHNYALYRTPEGVYVKGSNADNPNLMLDQYEVISEEAARTYVHPHQRIVEEE</sequence>
<evidence type="ECO:0000313" key="2">
    <source>
        <dbReference type="Proteomes" id="UP000271010"/>
    </source>
</evidence>
<dbReference type="RefSeq" id="WP_123132524.1">
    <property type="nucleotide sequence ID" value="NZ_RJJE01000009.1"/>
</dbReference>
<name>A0A3M9MXE7_9BACT</name>
<keyword evidence="2" id="KW-1185">Reference proteome</keyword>
<dbReference type="EMBL" id="RJJE01000009">
    <property type="protein sequence ID" value="RNI29438.1"/>
    <property type="molecule type" value="Genomic_DNA"/>
</dbReference>
<protein>
    <submittedName>
        <fullName evidence="1">Uncharacterized protein</fullName>
    </submittedName>
</protein>
<dbReference type="Proteomes" id="UP000271010">
    <property type="component" value="Unassembled WGS sequence"/>
</dbReference>
<dbReference type="OrthoDB" id="893882at2"/>
<reference evidence="1 2" key="1">
    <citation type="submission" date="2018-11" db="EMBL/GenBank/DDBJ databases">
        <title>Rufibacter latericius sp. nov., isolated from water in Baiyang Lake.</title>
        <authorList>
            <person name="Yang Y."/>
        </authorList>
    </citation>
    <scope>NUCLEOTIDE SEQUENCE [LARGE SCALE GENOMIC DNA]</scope>
    <source>
        <strain evidence="1 2">MCC P1</strain>
    </source>
</reference>
<evidence type="ECO:0000313" key="1">
    <source>
        <dbReference type="EMBL" id="RNI29438.1"/>
    </source>
</evidence>
<gene>
    <name evidence="1" type="ORF">EFA69_07710</name>
</gene>
<organism evidence="1 2">
    <name type="scientific">Rufibacter immobilis</name>
    <dbReference type="NCBI Taxonomy" id="1348778"/>
    <lineage>
        <taxon>Bacteria</taxon>
        <taxon>Pseudomonadati</taxon>
        <taxon>Bacteroidota</taxon>
        <taxon>Cytophagia</taxon>
        <taxon>Cytophagales</taxon>
        <taxon>Hymenobacteraceae</taxon>
        <taxon>Rufibacter</taxon>
    </lineage>
</organism>
<proteinExistence type="predicted"/>
<accession>A0A3M9MXE7</accession>
<comment type="caution">
    <text evidence="1">The sequence shown here is derived from an EMBL/GenBank/DDBJ whole genome shotgun (WGS) entry which is preliminary data.</text>
</comment>
<dbReference type="AlphaFoldDB" id="A0A3M9MXE7"/>